<dbReference type="PROSITE" id="PS51352">
    <property type="entry name" value="THIOREDOXIN_2"/>
    <property type="match status" value="1"/>
</dbReference>
<feature type="domain" description="Thioredoxin" evidence="5">
    <location>
        <begin position="126"/>
        <end position="318"/>
    </location>
</feature>
<dbReference type="GO" id="GO:0051920">
    <property type="term" value="F:peroxiredoxin activity"/>
    <property type="evidence" value="ECO:0007669"/>
    <property type="project" value="InterPro"/>
</dbReference>
<keyword evidence="1" id="KW-0575">Peroxidase</keyword>
<feature type="compositionally biased region" description="Basic and acidic residues" evidence="4">
    <location>
        <begin position="161"/>
        <end position="170"/>
    </location>
</feature>
<feature type="region of interest" description="Disordered" evidence="4">
    <location>
        <begin position="1"/>
        <end position="187"/>
    </location>
</feature>
<dbReference type="PANTHER" id="PTHR43503">
    <property type="entry name" value="MCG48959-RELATED"/>
    <property type="match status" value="1"/>
</dbReference>
<evidence type="ECO:0000256" key="1">
    <source>
        <dbReference type="ARBA" id="ARBA00022559"/>
    </source>
</evidence>
<dbReference type="InterPro" id="IPR000866">
    <property type="entry name" value="AhpC/TSA"/>
</dbReference>
<dbReference type="EMBL" id="JAGFMF010011466">
    <property type="protein sequence ID" value="KAG8521554.1"/>
    <property type="molecule type" value="Genomic_DNA"/>
</dbReference>
<keyword evidence="3" id="KW-0560">Oxidoreductase</keyword>
<dbReference type="Gene3D" id="3.40.30.10">
    <property type="entry name" value="Glutaredoxin"/>
    <property type="match status" value="1"/>
</dbReference>
<evidence type="ECO:0000313" key="7">
    <source>
        <dbReference type="Proteomes" id="UP000700334"/>
    </source>
</evidence>
<evidence type="ECO:0000256" key="3">
    <source>
        <dbReference type="ARBA" id="ARBA00023002"/>
    </source>
</evidence>
<protein>
    <submittedName>
        <fullName evidence="6">Peroxiredoxin-6</fullName>
    </submittedName>
</protein>
<reference evidence="6" key="1">
    <citation type="journal article" date="2021" name="Evol. Appl.">
        <title>The genome of the Pyrenean desman and the effects of bottlenecks and inbreeding on the genomic landscape of an endangered species.</title>
        <authorList>
            <person name="Escoda L."/>
            <person name="Castresana J."/>
        </authorList>
    </citation>
    <scope>NUCLEOTIDE SEQUENCE</scope>
    <source>
        <strain evidence="6">IBE-C5619</strain>
    </source>
</reference>
<keyword evidence="2" id="KW-0049">Antioxidant</keyword>
<feature type="compositionally biased region" description="Basic and acidic residues" evidence="4">
    <location>
        <begin position="91"/>
        <end position="114"/>
    </location>
</feature>
<evidence type="ECO:0000256" key="4">
    <source>
        <dbReference type="SAM" id="MobiDB-lite"/>
    </source>
</evidence>
<comment type="caution">
    <text evidence="6">The sequence shown here is derived from an EMBL/GenBank/DDBJ whole genome shotgun (WGS) entry which is preliminary data.</text>
</comment>
<dbReference type="AlphaFoldDB" id="A0A8J6BBV2"/>
<keyword evidence="7" id="KW-1185">Reference proteome</keyword>
<dbReference type="Pfam" id="PF10417">
    <property type="entry name" value="1-cysPrx_C"/>
    <property type="match status" value="1"/>
</dbReference>
<sequence>MPAATSSQPLAHPDPDRQTLKVRRIHAKNYEAGTARRGRALLKVGKRGRPKLEPQAPSNYARYLDSPLGKLQSRKVGAHLVSPRGCTDGEVVPRERSTRAEHTHDRDTDEDARPARPAPAGKASPLPAGRTAGSRALCPAGPGVVAAPDGSSPISSPTSESPREGPEDLRSSGNQSPAAAAAPEAETGCRDFTPVCTTELGRAVKLAPEFAKRNVKLIALSLDSVEDHLAWSKDINAYNCDEPTEKLPFPIIDDKNRDLAILLGMLDPAEKDEKGMPVTARGVFIFGPDKKLKLSILYPATTGRNFDELLRVVISLQLTAEKRVATPVDWKNGDSVMVLPTIPEDEAKKLFPKGVFTKELPSGKKYLRYTPQP</sequence>
<dbReference type="InterPro" id="IPR036249">
    <property type="entry name" value="Thioredoxin-like_sf"/>
</dbReference>
<feature type="compositionally biased region" description="Low complexity" evidence="4">
    <location>
        <begin position="177"/>
        <end position="186"/>
    </location>
</feature>
<accession>A0A8J6BBV2</accession>
<organism evidence="6 7">
    <name type="scientific">Galemys pyrenaicus</name>
    <name type="common">Iberian desman</name>
    <name type="synonym">Pyrenean desman</name>
    <dbReference type="NCBI Taxonomy" id="202257"/>
    <lineage>
        <taxon>Eukaryota</taxon>
        <taxon>Metazoa</taxon>
        <taxon>Chordata</taxon>
        <taxon>Craniata</taxon>
        <taxon>Vertebrata</taxon>
        <taxon>Euteleostomi</taxon>
        <taxon>Mammalia</taxon>
        <taxon>Eutheria</taxon>
        <taxon>Laurasiatheria</taxon>
        <taxon>Eulipotyphla</taxon>
        <taxon>Talpidae</taxon>
        <taxon>Galemys</taxon>
    </lineage>
</organism>
<evidence type="ECO:0000313" key="6">
    <source>
        <dbReference type="EMBL" id="KAG8521554.1"/>
    </source>
</evidence>
<evidence type="ECO:0000256" key="2">
    <source>
        <dbReference type="ARBA" id="ARBA00022862"/>
    </source>
</evidence>
<dbReference type="GO" id="GO:0005739">
    <property type="term" value="C:mitochondrion"/>
    <property type="evidence" value="ECO:0007669"/>
    <property type="project" value="TreeGrafter"/>
</dbReference>
<feature type="compositionally biased region" description="Low complexity" evidence="4">
    <location>
        <begin position="148"/>
        <end position="160"/>
    </location>
</feature>
<dbReference type="GO" id="GO:0045454">
    <property type="term" value="P:cell redox homeostasis"/>
    <property type="evidence" value="ECO:0007669"/>
    <property type="project" value="TreeGrafter"/>
</dbReference>
<name>A0A8J6BBV2_GALPY</name>
<feature type="compositionally biased region" description="Basic residues" evidence="4">
    <location>
        <begin position="36"/>
        <end position="49"/>
    </location>
</feature>
<dbReference type="InterPro" id="IPR019479">
    <property type="entry name" value="Peroxiredoxin_C"/>
</dbReference>
<dbReference type="Proteomes" id="UP000700334">
    <property type="component" value="Unassembled WGS sequence"/>
</dbReference>
<dbReference type="OrthoDB" id="2996783at2759"/>
<dbReference type="Pfam" id="PF00578">
    <property type="entry name" value="AhpC-TSA"/>
    <property type="match status" value="1"/>
</dbReference>
<dbReference type="GO" id="GO:0005829">
    <property type="term" value="C:cytosol"/>
    <property type="evidence" value="ECO:0007669"/>
    <property type="project" value="TreeGrafter"/>
</dbReference>
<dbReference type="Gene3D" id="3.30.1020.10">
    <property type="entry name" value="Antioxidant, Horf6, Chain A, domain2"/>
    <property type="match status" value="1"/>
</dbReference>
<dbReference type="PANTHER" id="PTHR43503:SF4">
    <property type="entry name" value="PEROXIREDOXIN-6"/>
    <property type="match status" value="1"/>
</dbReference>
<dbReference type="SUPFAM" id="SSF52833">
    <property type="entry name" value="Thioredoxin-like"/>
    <property type="match status" value="1"/>
</dbReference>
<proteinExistence type="predicted"/>
<dbReference type="InterPro" id="IPR013766">
    <property type="entry name" value="Thioredoxin_domain"/>
</dbReference>
<dbReference type="FunFam" id="3.30.1020.10:FF:000001">
    <property type="entry name" value="1-Cys peroxiredoxin"/>
    <property type="match status" value="1"/>
</dbReference>
<evidence type="ECO:0000259" key="5">
    <source>
        <dbReference type="PROSITE" id="PS51352"/>
    </source>
</evidence>
<gene>
    <name evidence="6" type="ORF">J0S82_005725</name>
</gene>